<reference evidence="2" key="1">
    <citation type="journal article" date="2010" name="Science">
        <title>Signatures of adaptation to obligate biotrophy in the Hyaloperonospora arabidopsidis genome.</title>
        <authorList>
            <person name="Baxter L."/>
            <person name="Tripathy S."/>
            <person name="Ishaque N."/>
            <person name="Boot N."/>
            <person name="Cabral A."/>
            <person name="Kemen E."/>
            <person name="Thines M."/>
            <person name="Ah-Fong A."/>
            <person name="Anderson R."/>
            <person name="Badejoko W."/>
            <person name="Bittner-Eddy P."/>
            <person name="Boore J.L."/>
            <person name="Chibucos M.C."/>
            <person name="Coates M."/>
            <person name="Dehal P."/>
            <person name="Delehaunty K."/>
            <person name="Dong S."/>
            <person name="Downton P."/>
            <person name="Dumas B."/>
            <person name="Fabro G."/>
            <person name="Fronick C."/>
            <person name="Fuerstenberg S.I."/>
            <person name="Fulton L."/>
            <person name="Gaulin E."/>
            <person name="Govers F."/>
            <person name="Hughes L."/>
            <person name="Humphray S."/>
            <person name="Jiang R.H."/>
            <person name="Judelson H."/>
            <person name="Kamoun S."/>
            <person name="Kyung K."/>
            <person name="Meijer H."/>
            <person name="Minx P."/>
            <person name="Morris P."/>
            <person name="Nelson J."/>
            <person name="Phuntumart V."/>
            <person name="Qutob D."/>
            <person name="Rehmany A."/>
            <person name="Rougon-Cardoso A."/>
            <person name="Ryden P."/>
            <person name="Torto-Alalibo T."/>
            <person name="Studholme D."/>
            <person name="Wang Y."/>
            <person name="Win J."/>
            <person name="Wood J."/>
            <person name="Clifton S.W."/>
            <person name="Rogers J."/>
            <person name="Van den Ackerveken G."/>
            <person name="Jones J.D."/>
            <person name="McDowell J.M."/>
            <person name="Beynon J."/>
            <person name="Tyler B.M."/>
        </authorList>
    </citation>
    <scope>NUCLEOTIDE SEQUENCE [LARGE SCALE GENOMIC DNA]</scope>
    <source>
        <strain evidence="2">Emoy2</strain>
    </source>
</reference>
<dbReference type="VEuPathDB" id="FungiDB:HpaG806463"/>
<dbReference type="Proteomes" id="UP000011713">
    <property type="component" value="Unassembled WGS sequence"/>
</dbReference>
<dbReference type="EnsemblProtists" id="HpaT806463">
    <property type="protein sequence ID" value="HpaP806463"/>
    <property type="gene ID" value="HpaG806463"/>
</dbReference>
<keyword evidence="2" id="KW-1185">Reference proteome</keyword>
<dbReference type="InParanoid" id="M4BJ85"/>
<evidence type="ECO:0000313" key="2">
    <source>
        <dbReference type="Proteomes" id="UP000011713"/>
    </source>
</evidence>
<accession>M4BJ85</accession>
<proteinExistence type="predicted"/>
<sequence length="63" mass="7427">MYTWTFLDRNLLRLIRYSYLIIYNQGDTLLYIHPICLSFSKNQDLSDFFFCGFIASNGGSMMP</sequence>
<dbReference type="AlphaFoldDB" id="M4BJ85"/>
<organism evidence="1 2">
    <name type="scientific">Hyaloperonospora arabidopsidis (strain Emoy2)</name>
    <name type="common">Downy mildew agent</name>
    <name type="synonym">Peronospora arabidopsidis</name>
    <dbReference type="NCBI Taxonomy" id="559515"/>
    <lineage>
        <taxon>Eukaryota</taxon>
        <taxon>Sar</taxon>
        <taxon>Stramenopiles</taxon>
        <taxon>Oomycota</taxon>
        <taxon>Peronosporomycetes</taxon>
        <taxon>Peronosporales</taxon>
        <taxon>Peronosporaceae</taxon>
        <taxon>Hyaloperonospora</taxon>
    </lineage>
</organism>
<name>M4BJ85_HYAAE</name>
<protein>
    <submittedName>
        <fullName evidence="1">Uncharacterized protein</fullName>
    </submittedName>
</protein>
<dbReference type="HOGENOM" id="CLU_2890587_0_0_1"/>
<evidence type="ECO:0000313" key="1">
    <source>
        <dbReference type="EnsemblProtists" id="HpaP806463"/>
    </source>
</evidence>
<dbReference type="EMBL" id="JH598312">
    <property type="status" value="NOT_ANNOTATED_CDS"/>
    <property type="molecule type" value="Genomic_DNA"/>
</dbReference>
<reference evidence="1" key="2">
    <citation type="submission" date="2015-06" db="UniProtKB">
        <authorList>
            <consortium name="EnsemblProtists"/>
        </authorList>
    </citation>
    <scope>IDENTIFICATION</scope>
    <source>
        <strain evidence="1">Emoy2</strain>
    </source>
</reference>